<dbReference type="AlphaFoldDB" id="A0A6S6XN96"/>
<name>A0A6S6XN96_9PROT</name>
<accession>A0A6S6XN96</accession>
<protein>
    <submittedName>
        <fullName evidence="1">Uncharacterized protein</fullName>
    </submittedName>
</protein>
<reference evidence="1 2" key="1">
    <citation type="submission" date="2020-03" db="EMBL/GenBank/DDBJ databases">
        <authorList>
            <consortium name="Genoscope - CEA"/>
            <person name="William W."/>
        </authorList>
    </citation>
    <scope>NUCLEOTIDE SEQUENCE [LARGE SCALE GENOMIC DNA]</scope>
    <source>
        <strain evidence="2">DSM 16959</strain>
    </source>
</reference>
<evidence type="ECO:0000313" key="2">
    <source>
        <dbReference type="Proteomes" id="UP000515733"/>
    </source>
</evidence>
<organism evidence="1 2">
    <name type="scientific">Denitratisoma oestradiolicum</name>
    <dbReference type="NCBI Taxonomy" id="311182"/>
    <lineage>
        <taxon>Bacteria</taxon>
        <taxon>Pseudomonadati</taxon>
        <taxon>Pseudomonadota</taxon>
        <taxon>Betaproteobacteria</taxon>
        <taxon>Nitrosomonadales</taxon>
        <taxon>Sterolibacteriaceae</taxon>
        <taxon>Denitratisoma</taxon>
    </lineage>
</organism>
<evidence type="ECO:0000313" key="1">
    <source>
        <dbReference type="EMBL" id="CAB1367286.1"/>
    </source>
</evidence>
<dbReference type="EMBL" id="LR778301">
    <property type="protein sequence ID" value="CAB1367286.1"/>
    <property type="molecule type" value="Genomic_DNA"/>
</dbReference>
<dbReference type="Proteomes" id="UP000515733">
    <property type="component" value="Chromosome"/>
</dbReference>
<dbReference type="RefSeq" id="WP_145770217.1">
    <property type="nucleotide sequence ID" value="NZ_LR778301.1"/>
</dbReference>
<proteinExistence type="predicted"/>
<dbReference type="OrthoDB" id="8566637at2"/>
<gene>
    <name evidence="1" type="ORF">DENOEST_0114</name>
</gene>
<dbReference type="KEGG" id="doe:DENOEST_0114"/>
<sequence>MNDEFVEHQVRRRVGIATLRRLRQRVDADTAQSTTEARWARRLGALFLLLALAFVASLAYLRMRG</sequence>
<keyword evidence="2" id="KW-1185">Reference proteome</keyword>